<feature type="transmembrane region" description="Helical" evidence="1">
    <location>
        <begin position="35"/>
        <end position="57"/>
    </location>
</feature>
<organism evidence="3 4">
    <name type="scientific">Nocardioides bruguierae</name>
    <dbReference type="NCBI Taxonomy" id="2945102"/>
    <lineage>
        <taxon>Bacteria</taxon>
        <taxon>Bacillati</taxon>
        <taxon>Actinomycetota</taxon>
        <taxon>Actinomycetes</taxon>
        <taxon>Propionibacteriales</taxon>
        <taxon>Nocardioidaceae</taxon>
        <taxon>Nocardioides</taxon>
    </lineage>
</organism>
<dbReference type="RefSeq" id="WP_250826312.1">
    <property type="nucleotide sequence ID" value="NZ_JAMOIL010000003.1"/>
</dbReference>
<evidence type="ECO:0000313" key="4">
    <source>
        <dbReference type="Proteomes" id="UP001139485"/>
    </source>
</evidence>
<protein>
    <submittedName>
        <fullName evidence="3">DUF2892 domain-containing protein</fullName>
    </submittedName>
</protein>
<dbReference type="Proteomes" id="UP001139485">
    <property type="component" value="Unassembled WGS sequence"/>
</dbReference>
<feature type="domain" description="Inner membrane protein YgaP-like transmembrane" evidence="2">
    <location>
        <begin position="1"/>
        <end position="64"/>
    </location>
</feature>
<evidence type="ECO:0000313" key="3">
    <source>
        <dbReference type="EMBL" id="MCM0619494.1"/>
    </source>
</evidence>
<keyword evidence="1" id="KW-0812">Transmembrane</keyword>
<dbReference type="AlphaFoldDB" id="A0A9X2IEM0"/>
<proteinExistence type="predicted"/>
<reference evidence="3" key="1">
    <citation type="submission" date="2022-05" db="EMBL/GenBank/DDBJ databases">
        <authorList>
            <person name="Tuo L."/>
        </authorList>
    </citation>
    <scope>NUCLEOTIDE SEQUENCE</scope>
    <source>
        <strain evidence="3">BSK12Z-4</strain>
    </source>
</reference>
<keyword evidence="4" id="KW-1185">Reference proteome</keyword>
<sequence length="68" mass="7034">MRNMGLLDRRVRGFVIAPLLLVIGVLVGPVGVASIILYVLAAVMAATSAVGVCPLYAPFRLSTGAGKH</sequence>
<feature type="transmembrane region" description="Helical" evidence="1">
    <location>
        <begin position="12"/>
        <end position="29"/>
    </location>
</feature>
<keyword evidence="1" id="KW-0472">Membrane</keyword>
<evidence type="ECO:0000256" key="1">
    <source>
        <dbReference type="SAM" id="Phobius"/>
    </source>
</evidence>
<dbReference type="EMBL" id="JAMOIL010000003">
    <property type="protein sequence ID" value="MCM0619494.1"/>
    <property type="molecule type" value="Genomic_DNA"/>
</dbReference>
<name>A0A9X2IEM0_9ACTN</name>
<accession>A0A9X2IEM0</accession>
<comment type="caution">
    <text evidence="3">The sequence shown here is derived from an EMBL/GenBank/DDBJ whole genome shotgun (WGS) entry which is preliminary data.</text>
</comment>
<dbReference type="InterPro" id="IPR021309">
    <property type="entry name" value="YgaP-like_TM"/>
</dbReference>
<dbReference type="Pfam" id="PF11127">
    <property type="entry name" value="YgaP-like_TM"/>
    <property type="match status" value="1"/>
</dbReference>
<evidence type="ECO:0000259" key="2">
    <source>
        <dbReference type="Pfam" id="PF11127"/>
    </source>
</evidence>
<keyword evidence="1" id="KW-1133">Transmembrane helix</keyword>
<gene>
    <name evidence="3" type="ORF">M8330_04180</name>
</gene>